<proteinExistence type="predicted"/>
<organism evidence="1 2">
    <name type="scientific">Steinernema glaseri</name>
    <dbReference type="NCBI Taxonomy" id="37863"/>
    <lineage>
        <taxon>Eukaryota</taxon>
        <taxon>Metazoa</taxon>
        <taxon>Ecdysozoa</taxon>
        <taxon>Nematoda</taxon>
        <taxon>Chromadorea</taxon>
        <taxon>Rhabditida</taxon>
        <taxon>Tylenchina</taxon>
        <taxon>Panagrolaimomorpha</taxon>
        <taxon>Strongyloidoidea</taxon>
        <taxon>Steinernematidae</taxon>
        <taxon>Steinernema</taxon>
    </lineage>
</organism>
<sequence length="194" mass="22544">MESVCLCLVHRPSVRESTELSSRWGKICTATREKIHHLSIFLDWSAEKIYAAAQYDAYSNYVPLDSVNLKFITNFRIDEMRDVLSNWKEITLDDLKKLVRFIRPISQWAKLLSMRLSVDSVTLGMDEELEEADEFFETAGPLYDITYIGPTLKPNTTNSEAPHSKVRSHRRRRLSCVPKVFQEATNKTVRKMRN</sequence>
<protein>
    <submittedName>
        <fullName evidence="2">DDE-1 domain-containing protein</fullName>
    </submittedName>
</protein>
<reference evidence="2" key="1">
    <citation type="submission" date="2016-11" db="UniProtKB">
        <authorList>
            <consortium name="WormBaseParasite"/>
        </authorList>
    </citation>
    <scope>IDENTIFICATION</scope>
</reference>
<dbReference type="Proteomes" id="UP000095287">
    <property type="component" value="Unplaced"/>
</dbReference>
<evidence type="ECO:0000313" key="1">
    <source>
        <dbReference type="Proteomes" id="UP000095287"/>
    </source>
</evidence>
<accession>A0A1I8AIP1</accession>
<dbReference type="AlphaFoldDB" id="A0A1I8AIP1"/>
<name>A0A1I8AIP1_9BILA</name>
<dbReference type="WBParaSite" id="L893_g6144.t1">
    <property type="protein sequence ID" value="L893_g6144.t1"/>
    <property type="gene ID" value="L893_g6144"/>
</dbReference>
<evidence type="ECO:0000313" key="2">
    <source>
        <dbReference type="WBParaSite" id="L893_g6144.t1"/>
    </source>
</evidence>
<keyword evidence="1" id="KW-1185">Reference proteome</keyword>